<name>A0A1G6VW71_PEPNI</name>
<reference evidence="2 3" key="1">
    <citation type="submission" date="2016-10" db="EMBL/GenBank/DDBJ databases">
        <authorList>
            <person name="de Groot N.N."/>
        </authorList>
    </citation>
    <scope>NUCLEOTIDE SEQUENCE [LARGE SCALE GENOMIC DNA]</scope>
    <source>
        <strain evidence="2 3">DSM 20475</strain>
    </source>
</reference>
<dbReference type="RefSeq" id="WP_091791620.1">
    <property type="nucleotide sequence ID" value="NZ_FNAF01000004.1"/>
</dbReference>
<sequence>MSAINKKMLHTGGRQCGARKKVLPRIPEDSISKNTASDKPKKVNMVSSPLMLVARVLFWVSAFMFLYSALRVDSSSLSLLAGLGRMTMWAMLAAIGVLGFEKAKINLLRRLSKRG</sequence>
<organism evidence="2 3">
    <name type="scientific">Peptococcus niger</name>
    <dbReference type="NCBI Taxonomy" id="2741"/>
    <lineage>
        <taxon>Bacteria</taxon>
        <taxon>Bacillati</taxon>
        <taxon>Bacillota</taxon>
        <taxon>Clostridia</taxon>
        <taxon>Eubacteriales</taxon>
        <taxon>Peptococcaceae</taxon>
        <taxon>Peptococcus</taxon>
    </lineage>
</organism>
<proteinExistence type="predicted"/>
<dbReference type="STRING" id="2741.SAMN04489866_104160"/>
<dbReference type="Proteomes" id="UP000198995">
    <property type="component" value="Unassembled WGS sequence"/>
</dbReference>
<keyword evidence="3" id="KW-1185">Reference proteome</keyword>
<feature type="transmembrane region" description="Helical" evidence="1">
    <location>
        <begin position="49"/>
        <end position="70"/>
    </location>
</feature>
<accession>A0A1G6VW71</accession>
<dbReference type="AlphaFoldDB" id="A0A1G6VW71"/>
<feature type="transmembrane region" description="Helical" evidence="1">
    <location>
        <begin position="76"/>
        <end position="100"/>
    </location>
</feature>
<dbReference type="EMBL" id="FNAF01000004">
    <property type="protein sequence ID" value="SDD57882.1"/>
    <property type="molecule type" value="Genomic_DNA"/>
</dbReference>
<evidence type="ECO:0000313" key="2">
    <source>
        <dbReference type="EMBL" id="SDD57882.1"/>
    </source>
</evidence>
<protein>
    <submittedName>
        <fullName evidence="2">Uncharacterized protein</fullName>
    </submittedName>
</protein>
<evidence type="ECO:0000256" key="1">
    <source>
        <dbReference type="SAM" id="Phobius"/>
    </source>
</evidence>
<keyword evidence="1" id="KW-1133">Transmembrane helix</keyword>
<gene>
    <name evidence="2" type="ORF">SAMN04489866_104160</name>
</gene>
<keyword evidence="1" id="KW-0472">Membrane</keyword>
<evidence type="ECO:0000313" key="3">
    <source>
        <dbReference type="Proteomes" id="UP000198995"/>
    </source>
</evidence>
<keyword evidence="1" id="KW-0812">Transmembrane</keyword>